<protein>
    <submittedName>
        <fullName evidence="5">SFRS16</fullName>
    </submittedName>
</protein>
<dbReference type="PANTHER" id="PTHR13161">
    <property type="entry name" value="SPLICING FACTOR SUPPRESSOR OF WHITE APRICOT"/>
    <property type="match status" value="1"/>
</dbReference>
<feature type="region of interest" description="Disordered" evidence="3">
    <location>
        <begin position="138"/>
        <end position="158"/>
    </location>
</feature>
<organism evidence="5 6">
    <name type="scientific">Lepeophtheirus salmonis</name>
    <name type="common">Salmon louse</name>
    <name type="synonym">Caligus salmonis</name>
    <dbReference type="NCBI Taxonomy" id="72036"/>
    <lineage>
        <taxon>Eukaryota</taxon>
        <taxon>Metazoa</taxon>
        <taxon>Ecdysozoa</taxon>
        <taxon>Arthropoda</taxon>
        <taxon>Crustacea</taxon>
        <taxon>Multicrustacea</taxon>
        <taxon>Hexanauplia</taxon>
        <taxon>Copepoda</taxon>
        <taxon>Siphonostomatoida</taxon>
        <taxon>Caligidae</taxon>
        <taxon>Lepeophtheirus</taxon>
    </lineage>
</organism>
<feature type="compositionally biased region" description="Acidic residues" evidence="3">
    <location>
        <begin position="149"/>
        <end position="158"/>
    </location>
</feature>
<reference evidence="5" key="1">
    <citation type="submission" date="2021-02" db="EMBL/GenBank/DDBJ databases">
        <authorList>
            <person name="Bekaert M."/>
        </authorList>
    </citation>
    <scope>NUCLEOTIDE SEQUENCE</scope>
    <source>
        <strain evidence="5">IoA-00</strain>
    </source>
</reference>
<evidence type="ECO:0000256" key="2">
    <source>
        <dbReference type="ARBA" id="ARBA00023187"/>
    </source>
</evidence>
<dbReference type="GO" id="GO:0006397">
    <property type="term" value="P:mRNA processing"/>
    <property type="evidence" value="ECO:0007669"/>
    <property type="project" value="UniProtKB-KW"/>
</dbReference>
<dbReference type="OrthoDB" id="10070965at2759"/>
<dbReference type="InterPro" id="IPR019147">
    <property type="entry name" value="SWAP_N_domain"/>
</dbReference>
<dbReference type="PANTHER" id="PTHR13161:SF4">
    <property type="entry name" value="CLK4-ASSOCIATING SERINE_ARGININE RICH PROTEIN"/>
    <property type="match status" value="1"/>
</dbReference>
<dbReference type="Pfam" id="PF09750">
    <property type="entry name" value="DRY_EERY"/>
    <property type="match status" value="2"/>
</dbReference>
<gene>
    <name evidence="5" type="ORF">LSAA_5780</name>
</gene>
<dbReference type="GO" id="GO:0008380">
    <property type="term" value="P:RNA splicing"/>
    <property type="evidence" value="ECO:0007669"/>
    <property type="project" value="UniProtKB-KW"/>
</dbReference>
<dbReference type="EMBL" id="HG994594">
    <property type="protein sequence ID" value="CAF2858659.1"/>
    <property type="molecule type" value="Genomic_DNA"/>
</dbReference>
<keyword evidence="2" id="KW-0508">mRNA splicing</keyword>
<accession>A0A7R8H4Y7</accession>
<evidence type="ECO:0000256" key="3">
    <source>
        <dbReference type="SAM" id="MobiDB-lite"/>
    </source>
</evidence>
<sequence length="158" mass="18647">MWAEARKQEKRLRGLMVDHKRRAERRRDFYEKTSSTMMSGTSNGVMMPWQGQKDNLIDRFDGRAHLDFIPEVNERYRILIQNDFLKIPEEKFLQTISYEEKYGSTIAAKAKEDKKKNEKYKSAIGYVYEDSEPVVPVQNNNEADKYSDDSDLDLDFDC</sequence>
<dbReference type="InterPro" id="IPR040397">
    <property type="entry name" value="SWAP"/>
</dbReference>
<evidence type="ECO:0000259" key="4">
    <source>
        <dbReference type="SMART" id="SM01141"/>
    </source>
</evidence>
<dbReference type="AlphaFoldDB" id="A0A7R8H4Y7"/>
<evidence type="ECO:0000313" key="5">
    <source>
        <dbReference type="EMBL" id="CAF2858659.1"/>
    </source>
</evidence>
<dbReference type="Proteomes" id="UP000675881">
    <property type="component" value="Chromosome 15"/>
</dbReference>
<keyword evidence="6" id="KW-1185">Reference proteome</keyword>
<name>A0A7R8H4Y7_LEPSM</name>
<evidence type="ECO:0000256" key="1">
    <source>
        <dbReference type="ARBA" id="ARBA00022664"/>
    </source>
</evidence>
<keyword evidence="1" id="KW-0507">mRNA processing</keyword>
<dbReference type="SMART" id="SM01141">
    <property type="entry name" value="DRY_EERY"/>
    <property type="match status" value="1"/>
</dbReference>
<evidence type="ECO:0000313" key="6">
    <source>
        <dbReference type="Proteomes" id="UP000675881"/>
    </source>
</evidence>
<proteinExistence type="predicted"/>
<feature type="domain" description="Suppressor of white apricot N-terminal" evidence="4">
    <location>
        <begin position="32"/>
        <end position="132"/>
    </location>
</feature>